<accession>A0AC61R5X5</accession>
<sequence>MNPTKKKKLRKRSTPGERIVSLCFCVSIVSLGAFTLVRQGLSIFSPAAEKSAVVAGHEIEQAKQEEEKGEGANGMQKFLNGFSENIPGKEEGAKFTTKLTNAFSGNTFIESTRVLLGKDGWLFYKATDDGDPVSDFQGVNRYAESDMAAIAAKLCAERDVIEAKGVQFGILSIPNKANVYPELMPATITRDNDVSRTDELFDYLAKNTDLRVVNAKNSLMDERQNHQLYYSTDTHFNAIGEFVTAMDVLNLFGQPADSLKNVKFNELYNNYAGDLALLCDMQSEFAQDTFYELDPSSENPEAKSTKNVLIIGDSFGERLVNTLDEYYGDATYVNIWSFTPDMIDELHPDIVLWECAERYTDRLNWVSLI</sequence>
<organism evidence="1 2">
    <name type="scientific">Dubosiella muris</name>
    <dbReference type="NCBI Taxonomy" id="3038133"/>
    <lineage>
        <taxon>Bacteria</taxon>
        <taxon>Bacillati</taxon>
        <taxon>Bacillota</taxon>
        <taxon>Erysipelotrichia</taxon>
        <taxon>Erysipelotrichales</taxon>
        <taxon>Erysipelotrichaceae</taxon>
        <taxon>Dubosiella</taxon>
    </lineage>
</organism>
<reference evidence="1" key="1">
    <citation type="submission" date="2019-04" db="EMBL/GenBank/DDBJ databases">
        <title>Microbes associate with the intestines of laboratory mice.</title>
        <authorList>
            <person name="Navarre W."/>
            <person name="Wong E."/>
            <person name="Huang K."/>
            <person name="Tropini C."/>
            <person name="Ng K."/>
            <person name="Yu B."/>
        </authorList>
    </citation>
    <scope>NUCLEOTIDE SEQUENCE</scope>
    <source>
        <strain evidence="1">NM09_H32</strain>
    </source>
</reference>
<name>A0AC61R5X5_9FIRM</name>
<keyword evidence="2" id="KW-1185">Reference proteome</keyword>
<dbReference type="Proteomes" id="UP000308836">
    <property type="component" value="Unassembled WGS sequence"/>
</dbReference>
<evidence type="ECO:0000313" key="1">
    <source>
        <dbReference type="EMBL" id="TGY65209.1"/>
    </source>
</evidence>
<proteinExistence type="predicted"/>
<protein>
    <submittedName>
        <fullName evidence="1">Uncharacterized protein</fullName>
    </submittedName>
</protein>
<dbReference type="EMBL" id="SRYG01000021">
    <property type="protein sequence ID" value="TGY65209.1"/>
    <property type="molecule type" value="Genomic_DNA"/>
</dbReference>
<comment type="caution">
    <text evidence="1">The sequence shown here is derived from an EMBL/GenBank/DDBJ whole genome shotgun (WGS) entry which is preliminary data.</text>
</comment>
<gene>
    <name evidence="1" type="ORF">E5336_09905</name>
</gene>
<evidence type="ECO:0000313" key="2">
    <source>
        <dbReference type="Proteomes" id="UP000308836"/>
    </source>
</evidence>